<feature type="compositionally biased region" description="Basic and acidic residues" evidence="8">
    <location>
        <begin position="1"/>
        <end position="20"/>
    </location>
</feature>
<evidence type="ECO:0000256" key="6">
    <source>
        <dbReference type="ARBA" id="ARBA00023012"/>
    </source>
</evidence>
<dbReference type="InterPro" id="IPR005467">
    <property type="entry name" value="His_kinase_dom"/>
</dbReference>
<dbReference type="PROSITE" id="PS50112">
    <property type="entry name" value="PAS"/>
    <property type="match status" value="2"/>
</dbReference>
<evidence type="ECO:0000313" key="13">
    <source>
        <dbReference type="EMBL" id="VAX22758.1"/>
    </source>
</evidence>
<evidence type="ECO:0000256" key="3">
    <source>
        <dbReference type="ARBA" id="ARBA00022741"/>
    </source>
</evidence>
<evidence type="ECO:0000256" key="7">
    <source>
        <dbReference type="SAM" id="Coils"/>
    </source>
</evidence>
<evidence type="ECO:0000259" key="10">
    <source>
        <dbReference type="PROSITE" id="PS50109"/>
    </source>
</evidence>
<dbReference type="GO" id="GO:0006355">
    <property type="term" value="P:regulation of DNA-templated transcription"/>
    <property type="evidence" value="ECO:0007669"/>
    <property type="project" value="InterPro"/>
</dbReference>
<dbReference type="InterPro" id="IPR035965">
    <property type="entry name" value="PAS-like_dom_sf"/>
</dbReference>
<organism evidence="13">
    <name type="scientific">hydrothermal vent metagenome</name>
    <dbReference type="NCBI Taxonomy" id="652676"/>
    <lineage>
        <taxon>unclassified sequences</taxon>
        <taxon>metagenomes</taxon>
        <taxon>ecological metagenomes</taxon>
    </lineage>
</organism>
<dbReference type="SUPFAM" id="SSF47384">
    <property type="entry name" value="Homodimeric domain of signal transducing histidine kinase"/>
    <property type="match status" value="1"/>
</dbReference>
<dbReference type="InterPro" id="IPR036890">
    <property type="entry name" value="HATPase_C_sf"/>
</dbReference>
<dbReference type="SMART" id="SM00388">
    <property type="entry name" value="HisKA"/>
    <property type="match status" value="1"/>
</dbReference>
<dbReference type="SMART" id="SM00387">
    <property type="entry name" value="HATPase_c"/>
    <property type="match status" value="1"/>
</dbReference>
<dbReference type="InterPro" id="IPR000014">
    <property type="entry name" value="PAS"/>
</dbReference>
<dbReference type="PROSITE" id="PS50109">
    <property type="entry name" value="HIS_KIN"/>
    <property type="match status" value="1"/>
</dbReference>
<evidence type="ECO:0000259" key="12">
    <source>
        <dbReference type="PROSITE" id="PS50113"/>
    </source>
</evidence>
<protein>
    <recommendedName>
        <fullName evidence="14">Histidine kinase</fullName>
    </recommendedName>
</protein>
<evidence type="ECO:0000259" key="11">
    <source>
        <dbReference type="PROSITE" id="PS50112"/>
    </source>
</evidence>
<evidence type="ECO:0000256" key="4">
    <source>
        <dbReference type="ARBA" id="ARBA00022777"/>
    </source>
</evidence>
<dbReference type="SMART" id="SM00086">
    <property type="entry name" value="PAC"/>
    <property type="match status" value="2"/>
</dbReference>
<reference evidence="13" key="1">
    <citation type="submission" date="2018-06" db="EMBL/GenBank/DDBJ databases">
        <authorList>
            <person name="Zhirakovskaya E."/>
        </authorList>
    </citation>
    <scope>NUCLEOTIDE SEQUENCE</scope>
</reference>
<dbReference type="SUPFAM" id="SSF55874">
    <property type="entry name" value="ATPase domain of HSP90 chaperone/DNA topoisomerase II/histidine kinase"/>
    <property type="match status" value="1"/>
</dbReference>
<gene>
    <name evidence="13" type="ORF">MNBD_NITROSPINAE02-1918</name>
</gene>
<feature type="domain" description="PAC" evidence="12">
    <location>
        <begin position="321"/>
        <end position="373"/>
    </location>
</feature>
<evidence type="ECO:0000256" key="5">
    <source>
        <dbReference type="ARBA" id="ARBA00022840"/>
    </source>
</evidence>
<evidence type="ECO:0000256" key="8">
    <source>
        <dbReference type="SAM" id="MobiDB-lite"/>
    </source>
</evidence>
<feature type="region of interest" description="Disordered" evidence="8">
    <location>
        <begin position="1"/>
        <end position="30"/>
    </location>
</feature>
<dbReference type="PRINTS" id="PR00344">
    <property type="entry name" value="BCTRLSENSOR"/>
</dbReference>
<accession>A0A3B1CFM9</accession>
<proteinExistence type="predicted"/>
<feature type="transmembrane region" description="Helical" evidence="9">
    <location>
        <begin position="40"/>
        <end position="65"/>
    </location>
</feature>
<keyword evidence="9" id="KW-0472">Membrane</keyword>
<dbReference type="InterPro" id="IPR013767">
    <property type="entry name" value="PAS_fold"/>
</dbReference>
<dbReference type="Pfam" id="PF00989">
    <property type="entry name" value="PAS"/>
    <property type="match status" value="2"/>
</dbReference>
<evidence type="ECO:0000256" key="1">
    <source>
        <dbReference type="ARBA" id="ARBA00022553"/>
    </source>
</evidence>
<dbReference type="InterPro" id="IPR003594">
    <property type="entry name" value="HATPase_dom"/>
</dbReference>
<keyword evidence="6" id="KW-0902">Two-component regulatory system</keyword>
<dbReference type="Pfam" id="PF02518">
    <property type="entry name" value="HATPase_c"/>
    <property type="match status" value="1"/>
</dbReference>
<dbReference type="InterPro" id="IPR003661">
    <property type="entry name" value="HisK_dim/P_dom"/>
</dbReference>
<feature type="coiled-coil region" evidence="7">
    <location>
        <begin position="364"/>
        <end position="398"/>
    </location>
</feature>
<evidence type="ECO:0000256" key="2">
    <source>
        <dbReference type="ARBA" id="ARBA00022679"/>
    </source>
</evidence>
<dbReference type="SMART" id="SM00091">
    <property type="entry name" value="PAS"/>
    <property type="match status" value="2"/>
</dbReference>
<keyword evidence="4" id="KW-0418">Kinase</keyword>
<dbReference type="AlphaFoldDB" id="A0A3B1CFM9"/>
<dbReference type="PROSITE" id="PS50113">
    <property type="entry name" value="PAC"/>
    <property type="match status" value="1"/>
</dbReference>
<feature type="domain" description="Histidine kinase" evidence="10">
    <location>
        <begin position="407"/>
        <end position="631"/>
    </location>
</feature>
<sequence length="635" mass="72751">MSKSGDDQVRYEPAAPKKEQGGAQKPASQKSRPLLEYSPVYLLVTIMLTLFTAEWLIMIILNMAPGIPQEWATLINALALTVVIFPVVYFFHYRPKVRDLAELKRVSLVLTESERRIRSVMEATNDSIIQINEKGLIVFWNRAAEALFGYTAKEIMNKKFLTLVTSPRYYVFFEKWFRNELDLVKKNHGDSMGQGQFEVFIKRKNEKVIPVEVSLSSVWLEDSLHTICMVRDITIRKKAFVALKESEKRFREALEKVCMVTAQVEANGKIMFCNDYFLRVTGWEKKDVLGRNLFALFIADKFHAALKKRLYESIAMRVEIKQMEQEIITRSGDCRLVMFNTTNLLDHKGRVIGVTIIGEDITERKKSEEIKKESNERLRKANEELQKAQTQLVRSEKLASLGHLAAGVAHEIRNPLNIISTSIQLLSMEERLSPETVKTSRIVMEQVKRASKITENLREFAREKKPEIIKMDLHDFLERTIALVEYEMSLENITVVRNFNSGPIYLLGDEDQLAQVFLNVIGNARDSMNEKQEEFSYDELQKRGWVGQLVIETIVNEHMAGVRFRDTGVGVTRETKEKIYDPFYTTKREGKGTGLGLAIAYGIIENHGGRIEIESDVGEGAEFSVFLPLATERNA</sequence>
<keyword evidence="3" id="KW-0547">Nucleotide-binding</keyword>
<dbReference type="CDD" id="cd00130">
    <property type="entry name" value="PAS"/>
    <property type="match status" value="2"/>
</dbReference>
<feature type="domain" description="PAS" evidence="11">
    <location>
        <begin position="246"/>
        <end position="317"/>
    </location>
</feature>
<dbReference type="InterPro" id="IPR001610">
    <property type="entry name" value="PAC"/>
</dbReference>
<dbReference type="PANTHER" id="PTHR43065">
    <property type="entry name" value="SENSOR HISTIDINE KINASE"/>
    <property type="match status" value="1"/>
</dbReference>
<dbReference type="Gene3D" id="3.30.565.10">
    <property type="entry name" value="Histidine kinase-like ATPase, C-terminal domain"/>
    <property type="match status" value="1"/>
</dbReference>
<keyword evidence="2" id="KW-0808">Transferase</keyword>
<dbReference type="PANTHER" id="PTHR43065:SF42">
    <property type="entry name" value="TWO-COMPONENT SENSOR PPRA"/>
    <property type="match status" value="1"/>
</dbReference>
<dbReference type="GO" id="GO:0000155">
    <property type="term" value="F:phosphorelay sensor kinase activity"/>
    <property type="evidence" value="ECO:0007669"/>
    <property type="project" value="InterPro"/>
</dbReference>
<dbReference type="GO" id="GO:0005524">
    <property type="term" value="F:ATP binding"/>
    <property type="evidence" value="ECO:0007669"/>
    <property type="project" value="UniProtKB-KW"/>
</dbReference>
<dbReference type="Pfam" id="PF00512">
    <property type="entry name" value="HisKA"/>
    <property type="match status" value="1"/>
</dbReference>
<name>A0A3B1CFM9_9ZZZZ</name>
<keyword evidence="5" id="KW-0067">ATP-binding</keyword>
<dbReference type="EMBL" id="UOGE01000078">
    <property type="protein sequence ID" value="VAX22758.1"/>
    <property type="molecule type" value="Genomic_DNA"/>
</dbReference>
<dbReference type="Gene3D" id="1.10.287.130">
    <property type="match status" value="1"/>
</dbReference>
<dbReference type="InterPro" id="IPR036097">
    <property type="entry name" value="HisK_dim/P_sf"/>
</dbReference>
<dbReference type="CDD" id="cd00082">
    <property type="entry name" value="HisKA"/>
    <property type="match status" value="1"/>
</dbReference>
<evidence type="ECO:0008006" key="14">
    <source>
        <dbReference type="Google" id="ProtNLM"/>
    </source>
</evidence>
<keyword evidence="7" id="KW-0175">Coiled coil</keyword>
<evidence type="ECO:0000256" key="9">
    <source>
        <dbReference type="SAM" id="Phobius"/>
    </source>
</evidence>
<dbReference type="InterPro" id="IPR004358">
    <property type="entry name" value="Sig_transdc_His_kin-like_C"/>
</dbReference>
<keyword evidence="9" id="KW-1133">Transmembrane helix</keyword>
<dbReference type="SUPFAM" id="SSF55785">
    <property type="entry name" value="PYP-like sensor domain (PAS domain)"/>
    <property type="match status" value="2"/>
</dbReference>
<dbReference type="InterPro" id="IPR000700">
    <property type="entry name" value="PAS-assoc_C"/>
</dbReference>
<keyword evidence="1" id="KW-0597">Phosphoprotein</keyword>
<dbReference type="NCBIfam" id="TIGR00229">
    <property type="entry name" value="sensory_box"/>
    <property type="match status" value="2"/>
</dbReference>
<feature type="domain" description="PAS" evidence="11">
    <location>
        <begin position="113"/>
        <end position="167"/>
    </location>
</feature>
<keyword evidence="9" id="KW-0812">Transmembrane</keyword>
<feature type="transmembrane region" description="Helical" evidence="9">
    <location>
        <begin position="71"/>
        <end position="91"/>
    </location>
</feature>
<dbReference type="Gene3D" id="3.30.450.20">
    <property type="entry name" value="PAS domain"/>
    <property type="match status" value="2"/>
</dbReference>